<reference evidence="6" key="1">
    <citation type="journal article" date="2019" name="Int. J. Syst. Evol. Microbiol.">
        <title>The Global Catalogue of Microorganisms (GCM) 10K type strain sequencing project: providing services to taxonomists for standard genome sequencing and annotation.</title>
        <authorList>
            <consortium name="The Broad Institute Genomics Platform"/>
            <consortium name="The Broad Institute Genome Sequencing Center for Infectious Disease"/>
            <person name="Wu L."/>
            <person name="Ma J."/>
        </authorList>
    </citation>
    <scope>NUCLEOTIDE SEQUENCE [LARGE SCALE GENOMIC DNA]</scope>
    <source>
        <strain evidence="6">JCM 15614</strain>
    </source>
</reference>
<dbReference type="Gene3D" id="3.40.50.300">
    <property type="entry name" value="P-loop containing nucleotide triphosphate hydrolases"/>
    <property type="match status" value="1"/>
</dbReference>
<evidence type="ECO:0000313" key="5">
    <source>
        <dbReference type="EMBL" id="GAA3181014.1"/>
    </source>
</evidence>
<keyword evidence="6" id="KW-1185">Reference proteome</keyword>
<accession>A0ABP6PJL3</accession>
<feature type="transmembrane region" description="Helical" evidence="3">
    <location>
        <begin position="12"/>
        <end position="32"/>
    </location>
</feature>
<dbReference type="InterPro" id="IPR050445">
    <property type="entry name" value="Bact_polysacc_biosynth/exp"/>
</dbReference>
<keyword evidence="3" id="KW-1133">Transmembrane helix</keyword>
<evidence type="ECO:0000259" key="4">
    <source>
        <dbReference type="SMART" id="SM00382"/>
    </source>
</evidence>
<evidence type="ECO:0000313" key="6">
    <source>
        <dbReference type="Proteomes" id="UP001499924"/>
    </source>
</evidence>
<dbReference type="InterPro" id="IPR005702">
    <property type="entry name" value="Wzc-like_C"/>
</dbReference>
<keyword evidence="3" id="KW-0812">Transmembrane</keyword>
<dbReference type="PANTHER" id="PTHR32309">
    <property type="entry name" value="TYROSINE-PROTEIN KINASE"/>
    <property type="match status" value="1"/>
</dbReference>
<feature type="transmembrane region" description="Helical" evidence="3">
    <location>
        <begin position="169"/>
        <end position="189"/>
    </location>
</feature>
<dbReference type="Pfam" id="PF01656">
    <property type="entry name" value="CbiA"/>
    <property type="match status" value="1"/>
</dbReference>
<dbReference type="InterPro" id="IPR003593">
    <property type="entry name" value="AAA+_ATPase"/>
</dbReference>
<keyword evidence="1" id="KW-0547">Nucleotide-binding</keyword>
<dbReference type="InterPro" id="IPR002586">
    <property type="entry name" value="CobQ/CobB/MinD/ParA_Nub-bd_dom"/>
</dbReference>
<dbReference type="RefSeq" id="WP_344690723.1">
    <property type="nucleotide sequence ID" value="NZ_BAAAVV010000013.1"/>
</dbReference>
<dbReference type="SMART" id="SM00382">
    <property type="entry name" value="AAA"/>
    <property type="match status" value="1"/>
</dbReference>
<dbReference type="CDD" id="cd05387">
    <property type="entry name" value="BY-kinase"/>
    <property type="match status" value="1"/>
</dbReference>
<evidence type="ECO:0000256" key="1">
    <source>
        <dbReference type="ARBA" id="ARBA00022741"/>
    </source>
</evidence>
<keyword evidence="3" id="KW-0472">Membrane</keyword>
<keyword evidence="2" id="KW-0067">ATP-binding</keyword>
<dbReference type="InterPro" id="IPR027417">
    <property type="entry name" value="P-loop_NTPase"/>
</dbReference>
<evidence type="ECO:0000256" key="3">
    <source>
        <dbReference type="SAM" id="Phobius"/>
    </source>
</evidence>
<evidence type="ECO:0000256" key="2">
    <source>
        <dbReference type="ARBA" id="ARBA00022840"/>
    </source>
</evidence>
<sequence>MEQTNYLKILRRRWKIVIASGIVALTAILLLTPTTGGLSESYTATATLLQPPDGRESSGGLPTKVTALLVTTGPVPAAVADRVDYTGDVASLSQLPQVTADPSTGVVTISVTAETASRAAAIADAFAEETIAEATARSGGDDPGVQLLQRAIAQPAHTGPITWLTTRTGLAVVGLVVGLVLGVALALLVERLDTSVRDRTDVHRAYRVPVLAEIPRMRRSLRRAHALVLQTQPASMVAEAYRSLRSSILLIPSHVLQPIGTDDARAKRHAEHSRPQVILVASARSGEGKTTTVANLAAAMAEGGRRVLVLDCDFRRPQAHLFLDVPDGPGLSDLLHAGEGTQDLLALSRPTAVEGVRLVTAGTMVDLPPALPTRIAGILAEARGLADVVIVDSPPMLIGNDAMDLMPYVDTILVSCRSGRLTHDQADRASDLLARMRVPVAGVALVGARPSAPLSQMLPLRGAASSSTYRQKGVRVGEPAGEQ</sequence>
<protein>
    <recommendedName>
        <fullName evidence="4">AAA+ ATPase domain-containing protein</fullName>
    </recommendedName>
</protein>
<proteinExistence type="predicted"/>
<comment type="caution">
    <text evidence="5">The sequence shown here is derived from an EMBL/GenBank/DDBJ whole genome shotgun (WGS) entry which is preliminary data.</text>
</comment>
<gene>
    <name evidence="5" type="ORF">GCM10010531_39000</name>
</gene>
<dbReference type="PANTHER" id="PTHR32309:SF31">
    <property type="entry name" value="CAPSULAR EXOPOLYSACCHARIDE FAMILY"/>
    <property type="match status" value="1"/>
</dbReference>
<dbReference type="Proteomes" id="UP001499924">
    <property type="component" value="Unassembled WGS sequence"/>
</dbReference>
<feature type="domain" description="AAA+ ATPase" evidence="4">
    <location>
        <begin position="274"/>
        <end position="445"/>
    </location>
</feature>
<dbReference type="SUPFAM" id="SSF52540">
    <property type="entry name" value="P-loop containing nucleoside triphosphate hydrolases"/>
    <property type="match status" value="1"/>
</dbReference>
<name>A0ABP6PJL3_9ACTN</name>
<organism evidence="5 6">
    <name type="scientific">Blastococcus jejuensis</name>
    <dbReference type="NCBI Taxonomy" id="351224"/>
    <lineage>
        <taxon>Bacteria</taxon>
        <taxon>Bacillati</taxon>
        <taxon>Actinomycetota</taxon>
        <taxon>Actinomycetes</taxon>
        <taxon>Geodermatophilales</taxon>
        <taxon>Geodermatophilaceae</taxon>
        <taxon>Blastococcus</taxon>
    </lineage>
</organism>
<dbReference type="EMBL" id="BAAAVV010000013">
    <property type="protein sequence ID" value="GAA3181014.1"/>
    <property type="molecule type" value="Genomic_DNA"/>
</dbReference>